<dbReference type="SUPFAM" id="SSF102114">
    <property type="entry name" value="Radical SAM enzymes"/>
    <property type="match status" value="1"/>
</dbReference>
<sequence>MHELIASPFLDGHLILRPGRAQGLRVGSGRYQQLRAAARESVVPPWLADAARTAWGVDLHERHLADTVLVRPPSVLGYGRASWEINKGCDYDCEHCYLGLKNFEGLAWADKVKLLDVIRDSGALWLQITGGEPLIDRDFPAAYQYANEIGLMISIASNGSQLSKPRIQELFTRHRPYLIAVSVYGATAETYDAMTRNRGAFARFTKGLEASRESGLSLKLNIVVSERNAHQIPAMQHLADSYGFPHQVFTTMSPTIEGGGERMGTQAADYVMPRKPFQGCNAGHTFFHSDPWGKASICKVGRDPQFDLIADGIDGLRQLGEVADSLQLRTGGCSGCTLSGSCFTCRPLAKLYQEAKAPLNTYCQHGGR</sequence>
<dbReference type="InterPro" id="IPR050377">
    <property type="entry name" value="Radical_SAM_PqqE_MftC-like"/>
</dbReference>
<gene>
    <name evidence="6" type="ORF">ACEZDE_16380</name>
</gene>
<evidence type="ECO:0000256" key="2">
    <source>
        <dbReference type="ARBA" id="ARBA00022723"/>
    </source>
</evidence>
<dbReference type="Proteomes" id="UP001592531">
    <property type="component" value="Unassembled WGS sequence"/>
</dbReference>
<dbReference type="InterPro" id="IPR058240">
    <property type="entry name" value="rSAM_sf"/>
</dbReference>
<keyword evidence="7" id="KW-1185">Reference proteome</keyword>
<dbReference type="Pfam" id="PF04055">
    <property type="entry name" value="Radical_SAM"/>
    <property type="match status" value="1"/>
</dbReference>
<name>A0ABV6VWT6_9ACTN</name>
<dbReference type="RefSeq" id="WP_380537000.1">
    <property type="nucleotide sequence ID" value="NZ_JBHFAB010000011.1"/>
</dbReference>
<evidence type="ECO:0000313" key="7">
    <source>
        <dbReference type="Proteomes" id="UP001592531"/>
    </source>
</evidence>
<dbReference type="PANTHER" id="PTHR11228">
    <property type="entry name" value="RADICAL SAM DOMAIN PROTEIN"/>
    <property type="match status" value="1"/>
</dbReference>
<keyword evidence="1" id="KW-0949">S-adenosyl-L-methionine</keyword>
<dbReference type="InterPro" id="IPR013785">
    <property type="entry name" value="Aldolase_TIM"/>
</dbReference>
<dbReference type="CDD" id="cd01335">
    <property type="entry name" value="Radical_SAM"/>
    <property type="match status" value="1"/>
</dbReference>
<protein>
    <submittedName>
        <fullName evidence="6">Radical SAM protein</fullName>
    </submittedName>
</protein>
<dbReference type="SFLD" id="SFLDG01067">
    <property type="entry name" value="SPASM/twitch_domain_containing"/>
    <property type="match status" value="1"/>
</dbReference>
<dbReference type="Gene3D" id="3.20.20.70">
    <property type="entry name" value="Aldolase class I"/>
    <property type="match status" value="1"/>
</dbReference>
<dbReference type="SFLD" id="SFLDS00029">
    <property type="entry name" value="Radical_SAM"/>
    <property type="match status" value="1"/>
</dbReference>
<feature type="domain" description="Radical SAM core" evidence="5">
    <location>
        <begin position="75"/>
        <end position="290"/>
    </location>
</feature>
<evidence type="ECO:0000256" key="3">
    <source>
        <dbReference type="ARBA" id="ARBA00023004"/>
    </source>
</evidence>
<dbReference type="InterPro" id="IPR007197">
    <property type="entry name" value="rSAM"/>
</dbReference>
<evidence type="ECO:0000259" key="5">
    <source>
        <dbReference type="PROSITE" id="PS51918"/>
    </source>
</evidence>
<keyword evidence="2" id="KW-0479">Metal-binding</keyword>
<dbReference type="PROSITE" id="PS51918">
    <property type="entry name" value="RADICAL_SAM"/>
    <property type="match status" value="1"/>
</dbReference>
<proteinExistence type="predicted"/>
<reference evidence="6 7" key="1">
    <citation type="submission" date="2024-09" db="EMBL/GenBank/DDBJ databases">
        <authorList>
            <person name="Lee S.D."/>
        </authorList>
    </citation>
    <scope>NUCLEOTIDE SEQUENCE [LARGE SCALE GENOMIC DNA]</scope>
    <source>
        <strain evidence="6 7">N8-3</strain>
    </source>
</reference>
<evidence type="ECO:0000256" key="1">
    <source>
        <dbReference type="ARBA" id="ARBA00022691"/>
    </source>
</evidence>
<accession>A0ABV6VWT6</accession>
<organism evidence="6 7">
    <name type="scientific">Streptacidiphilus cavernicola</name>
    <dbReference type="NCBI Taxonomy" id="3342716"/>
    <lineage>
        <taxon>Bacteria</taxon>
        <taxon>Bacillati</taxon>
        <taxon>Actinomycetota</taxon>
        <taxon>Actinomycetes</taxon>
        <taxon>Kitasatosporales</taxon>
        <taxon>Streptomycetaceae</taxon>
        <taxon>Streptacidiphilus</taxon>
    </lineage>
</organism>
<dbReference type="EMBL" id="JBHFAB010000011">
    <property type="protein sequence ID" value="MFC1418201.1"/>
    <property type="molecule type" value="Genomic_DNA"/>
</dbReference>
<evidence type="ECO:0000256" key="4">
    <source>
        <dbReference type="ARBA" id="ARBA00023014"/>
    </source>
</evidence>
<comment type="caution">
    <text evidence="6">The sequence shown here is derived from an EMBL/GenBank/DDBJ whole genome shotgun (WGS) entry which is preliminary data.</text>
</comment>
<evidence type="ECO:0000313" key="6">
    <source>
        <dbReference type="EMBL" id="MFC1418201.1"/>
    </source>
</evidence>
<keyword evidence="3" id="KW-0408">Iron</keyword>
<dbReference type="PANTHER" id="PTHR11228:SF7">
    <property type="entry name" value="PQQA PEPTIDE CYCLASE"/>
    <property type="match status" value="1"/>
</dbReference>
<keyword evidence="4" id="KW-0411">Iron-sulfur</keyword>